<accession>A0ACB7YGL5</accession>
<dbReference type="Proteomes" id="UP000828048">
    <property type="component" value="Chromosome 8"/>
</dbReference>
<proteinExistence type="predicted"/>
<protein>
    <submittedName>
        <fullName evidence="1">Uncharacterized protein</fullName>
    </submittedName>
</protein>
<gene>
    <name evidence="1" type="ORF">Vadar_026336</name>
</gene>
<sequence length="518" mass="60070">MMESSSPANHTPDSLLRNPDSKLYHPPGYGDTEERKKESEAPKLLQNQSKWELVTRIHIILEALILLVVVIWVITSTSSDDLREVKIFNLATSHWKTFAVTIVISRLVSYFLMWIIVVTLKICGTRTKPYLLHAIDSTLTCVLWFSIVLVAWEFIVDSDLEISEKRKTTVDNLTNGVIIMVVGTTFWMFKIIWLKNQTITFTRDRFFDDIKAVLFCHFIIRSILLNGTVPTFEERTGEIIVGEFRKQKREKKLWLQLPFEDWQTLSRYTVPVATLSLFAKIIRYTTLDDELEGLVISDDLGNTNSRTLNGHRAKVLADKIFDILVGRNARQTRFIHLYDLEKFMPESMAQEALKAITRSSMISRADLRPWLVTSFRKWRKLELNVSINHAVMKNYNVILSCVVLAITTSWCLYIMNSFTVLLAQSAISVVLLKDTVKKYSECIRFFFDKHPISVGDICWIEGDWMIVQEVKLLHSKFISENNGTLELENTYLLQQQIHVARDEDVWRQNDDDIVSSRF</sequence>
<reference evidence="1 2" key="1">
    <citation type="journal article" date="2021" name="Hortic Res">
        <title>High-quality reference genome and annotation aids understanding of berry development for evergreen blueberry (Vaccinium darrowii).</title>
        <authorList>
            <person name="Yu J."/>
            <person name="Hulse-Kemp A.M."/>
            <person name="Babiker E."/>
            <person name="Staton M."/>
        </authorList>
    </citation>
    <scope>NUCLEOTIDE SEQUENCE [LARGE SCALE GENOMIC DNA]</scope>
    <source>
        <strain evidence="2">cv. NJ 8807/NJ 8810</strain>
        <tissue evidence="1">Young leaf</tissue>
    </source>
</reference>
<organism evidence="1 2">
    <name type="scientific">Vaccinium darrowii</name>
    <dbReference type="NCBI Taxonomy" id="229202"/>
    <lineage>
        <taxon>Eukaryota</taxon>
        <taxon>Viridiplantae</taxon>
        <taxon>Streptophyta</taxon>
        <taxon>Embryophyta</taxon>
        <taxon>Tracheophyta</taxon>
        <taxon>Spermatophyta</taxon>
        <taxon>Magnoliopsida</taxon>
        <taxon>eudicotyledons</taxon>
        <taxon>Gunneridae</taxon>
        <taxon>Pentapetalae</taxon>
        <taxon>asterids</taxon>
        <taxon>Ericales</taxon>
        <taxon>Ericaceae</taxon>
        <taxon>Vaccinioideae</taxon>
        <taxon>Vaccinieae</taxon>
        <taxon>Vaccinium</taxon>
    </lineage>
</organism>
<evidence type="ECO:0000313" key="1">
    <source>
        <dbReference type="EMBL" id="KAH7852556.1"/>
    </source>
</evidence>
<keyword evidence="2" id="KW-1185">Reference proteome</keyword>
<dbReference type="EMBL" id="CM037158">
    <property type="protein sequence ID" value="KAH7852556.1"/>
    <property type="molecule type" value="Genomic_DNA"/>
</dbReference>
<name>A0ACB7YGL5_9ERIC</name>
<evidence type="ECO:0000313" key="2">
    <source>
        <dbReference type="Proteomes" id="UP000828048"/>
    </source>
</evidence>
<comment type="caution">
    <text evidence="1">The sequence shown here is derived from an EMBL/GenBank/DDBJ whole genome shotgun (WGS) entry which is preliminary data.</text>
</comment>